<reference evidence="7" key="1">
    <citation type="submission" date="2025-08" db="UniProtKB">
        <authorList>
            <consortium name="RefSeq"/>
        </authorList>
    </citation>
    <scope>IDENTIFICATION</scope>
    <source>
        <tissue evidence="7">Leaf</tissue>
    </source>
</reference>
<evidence type="ECO:0000256" key="3">
    <source>
        <dbReference type="ARBA" id="ARBA00023274"/>
    </source>
</evidence>
<keyword evidence="3 4" id="KW-0687">Ribonucleoprotein</keyword>
<dbReference type="SUPFAM" id="SSF88697">
    <property type="entry name" value="PUA domain-like"/>
    <property type="match status" value="1"/>
</dbReference>
<dbReference type="GO" id="GO:0003723">
    <property type="term" value="F:RNA binding"/>
    <property type="evidence" value="ECO:0007669"/>
    <property type="project" value="InterPro"/>
</dbReference>
<sequence length="115" mass="13055">MILGDLCFFYHSGTKSRCVVGVVEVAREWYEDDDDEGEREGATSKLSESRCRPKGFAYVKFSSKEEADEALLQLNGQRPRNRTLTSVHEAMLEDVAYPAEIVGKRTRYRLDGSKT</sequence>
<dbReference type="GO" id="GO:0006364">
    <property type="term" value="P:rRNA processing"/>
    <property type="evidence" value="ECO:0007669"/>
    <property type="project" value="TreeGrafter"/>
</dbReference>
<feature type="domain" description="EVE" evidence="5">
    <location>
        <begin position="1"/>
        <end position="40"/>
    </location>
</feature>
<dbReference type="GO" id="GO:0030686">
    <property type="term" value="C:90S preribosome"/>
    <property type="evidence" value="ECO:0007669"/>
    <property type="project" value="TreeGrafter"/>
</dbReference>
<proteinExistence type="inferred from homology"/>
<gene>
    <name evidence="7" type="primary">LOC108823421</name>
</gene>
<dbReference type="PANTHER" id="PTHR11278">
    <property type="entry name" value="40S RIBOSOMAL PROTEIN S7"/>
    <property type="match status" value="1"/>
</dbReference>
<dbReference type="InterPro" id="IPR000554">
    <property type="entry name" value="Ribosomal_eS7"/>
</dbReference>
<dbReference type="PANTHER" id="PTHR11278:SF10">
    <property type="entry name" value="SMALL RIBOSOMAL SUBUNIT PROTEIN ES7X"/>
    <property type="match status" value="1"/>
</dbReference>
<evidence type="ECO:0000259" key="5">
    <source>
        <dbReference type="Pfam" id="PF01878"/>
    </source>
</evidence>
<evidence type="ECO:0000256" key="2">
    <source>
        <dbReference type="ARBA" id="ARBA00022980"/>
    </source>
</evidence>
<evidence type="ECO:0000256" key="1">
    <source>
        <dbReference type="ARBA" id="ARBA00007820"/>
    </source>
</evidence>
<keyword evidence="6" id="KW-1185">Reference proteome</keyword>
<dbReference type="Pfam" id="PF01251">
    <property type="entry name" value="Ribosomal_S7e"/>
    <property type="match status" value="1"/>
</dbReference>
<name>A0A9W3CUW3_RAPSA</name>
<dbReference type="GO" id="GO:0006412">
    <property type="term" value="P:translation"/>
    <property type="evidence" value="ECO:0007669"/>
    <property type="project" value="InterPro"/>
</dbReference>
<evidence type="ECO:0000256" key="4">
    <source>
        <dbReference type="RuleBase" id="RU364105"/>
    </source>
</evidence>
<dbReference type="GO" id="GO:0042274">
    <property type="term" value="P:ribosomal small subunit biogenesis"/>
    <property type="evidence" value="ECO:0007669"/>
    <property type="project" value="TreeGrafter"/>
</dbReference>
<dbReference type="KEGG" id="rsz:108823421"/>
<dbReference type="GeneID" id="108823421"/>
<protein>
    <recommendedName>
        <fullName evidence="4">40S ribosomal protein S7</fullName>
    </recommendedName>
</protein>
<evidence type="ECO:0000313" key="7">
    <source>
        <dbReference type="RefSeq" id="XP_056855401.1"/>
    </source>
</evidence>
<organism evidence="6 7">
    <name type="scientific">Raphanus sativus</name>
    <name type="common">Radish</name>
    <name type="synonym">Raphanus raphanistrum var. sativus</name>
    <dbReference type="NCBI Taxonomy" id="3726"/>
    <lineage>
        <taxon>Eukaryota</taxon>
        <taxon>Viridiplantae</taxon>
        <taxon>Streptophyta</taxon>
        <taxon>Embryophyta</taxon>
        <taxon>Tracheophyta</taxon>
        <taxon>Spermatophyta</taxon>
        <taxon>Magnoliopsida</taxon>
        <taxon>eudicotyledons</taxon>
        <taxon>Gunneridae</taxon>
        <taxon>Pentapetalae</taxon>
        <taxon>rosids</taxon>
        <taxon>malvids</taxon>
        <taxon>Brassicales</taxon>
        <taxon>Brassicaceae</taxon>
        <taxon>Brassiceae</taxon>
        <taxon>Raphanus</taxon>
    </lineage>
</organism>
<dbReference type="Pfam" id="PF01878">
    <property type="entry name" value="EVE"/>
    <property type="match status" value="1"/>
</dbReference>
<dbReference type="InterPro" id="IPR035979">
    <property type="entry name" value="RBD_domain_sf"/>
</dbReference>
<dbReference type="Gene3D" id="3.10.590.10">
    <property type="entry name" value="ph1033 like domains"/>
    <property type="match status" value="1"/>
</dbReference>
<comment type="similarity">
    <text evidence="1 4">Belongs to the eukaryotic ribosomal protein eS7 family.</text>
</comment>
<dbReference type="RefSeq" id="XP_056855401.1">
    <property type="nucleotide sequence ID" value="XM_056999421.1"/>
</dbReference>
<dbReference type="CDD" id="cd00590">
    <property type="entry name" value="RRM_SF"/>
    <property type="match status" value="1"/>
</dbReference>
<dbReference type="GO" id="GO:0022627">
    <property type="term" value="C:cytosolic small ribosomal subunit"/>
    <property type="evidence" value="ECO:0007669"/>
    <property type="project" value="TreeGrafter"/>
</dbReference>
<dbReference type="OrthoDB" id="1724687at2759"/>
<dbReference type="GO" id="GO:0032040">
    <property type="term" value="C:small-subunit processome"/>
    <property type="evidence" value="ECO:0007669"/>
    <property type="project" value="TreeGrafter"/>
</dbReference>
<dbReference type="AlphaFoldDB" id="A0A9W3CUW3"/>
<accession>A0A9W3CUW3</accession>
<dbReference type="InterPro" id="IPR002740">
    <property type="entry name" value="EVE_domain"/>
</dbReference>
<keyword evidence="2 4" id="KW-0689">Ribosomal protein</keyword>
<evidence type="ECO:0000313" key="6">
    <source>
        <dbReference type="Proteomes" id="UP000504610"/>
    </source>
</evidence>
<dbReference type="GO" id="GO:0003735">
    <property type="term" value="F:structural constituent of ribosome"/>
    <property type="evidence" value="ECO:0007669"/>
    <property type="project" value="InterPro"/>
</dbReference>
<dbReference type="InterPro" id="IPR015947">
    <property type="entry name" value="PUA-like_sf"/>
</dbReference>
<dbReference type="Proteomes" id="UP000504610">
    <property type="component" value="Unplaced"/>
</dbReference>
<dbReference type="SUPFAM" id="SSF54928">
    <property type="entry name" value="RNA-binding domain, RBD"/>
    <property type="match status" value="1"/>
</dbReference>